<proteinExistence type="predicted"/>
<dbReference type="EMBL" id="FOTQ01000001">
    <property type="protein sequence ID" value="SFL79770.1"/>
    <property type="molecule type" value="Genomic_DNA"/>
</dbReference>
<sequence>MSQMKNVYRRYALAGATFSIAISIGFLMQSSEASQAAVAPVSAVSPSPSQVEKASLPGALSAPRKSVAKVLPSLPKDRAAPRSLPETPTVLLVSRDAPIGLLPEEEPAPALGCESELTATASAAAMVNLQLSAPCQPGVRVTVHHEDLKFTEITGPDGSLQIAVPAFAVNAMFAVTFPNGDGAVASVRVDSLPFYDRAAIQWKGQGALELHAFEFGAPYGGVGHVWSGAPRDLTAVSGGLGGFLVHLGNSEAAEPLMAEVYTFPTLIASQAGSVALNVEAQVSMTNCGRRLALQSIEVRDGRVTDIHDLTLELPDCDAAGEFLVLKNLLQDLTIAQN</sequence>
<evidence type="ECO:0000313" key="1">
    <source>
        <dbReference type="EMBL" id="SFL79770.1"/>
    </source>
</evidence>
<accession>A0A1I4KLW9</accession>
<dbReference type="AlphaFoldDB" id="A0A1I4KLW9"/>
<organism evidence="1 2">
    <name type="scientific">Shimia aestuarii</name>
    <dbReference type="NCBI Taxonomy" id="254406"/>
    <lineage>
        <taxon>Bacteria</taxon>
        <taxon>Pseudomonadati</taxon>
        <taxon>Pseudomonadota</taxon>
        <taxon>Alphaproteobacteria</taxon>
        <taxon>Rhodobacterales</taxon>
        <taxon>Roseobacteraceae</taxon>
    </lineage>
</organism>
<reference evidence="1 2" key="1">
    <citation type="submission" date="2016-10" db="EMBL/GenBank/DDBJ databases">
        <authorList>
            <person name="de Groot N.N."/>
        </authorList>
    </citation>
    <scope>NUCLEOTIDE SEQUENCE [LARGE SCALE GENOMIC DNA]</scope>
    <source>
        <strain evidence="1 2">DSM 15283</strain>
    </source>
</reference>
<dbReference type="STRING" id="254406.SAMN04488042_1011544"/>
<name>A0A1I4KLW9_9RHOB</name>
<evidence type="ECO:0008006" key="3">
    <source>
        <dbReference type="Google" id="ProtNLM"/>
    </source>
</evidence>
<dbReference type="Proteomes" id="UP000199144">
    <property type="component" value="Unassembled WGS sequence"/>
</dbReference>
<evidence type="ECO:0000313" key="2">
    <source>
        <dbReference type="Proteomes" id="UP000199144"/>
    </source>
</evidence>
<gene>
    <name evidence="1" type="ORF">SAMN04488042_1011544</name>
</gene>
<keyword evidence="2" id="KW-1185">Reference proteome</keyword>
<protein>
    <recommendedName>
        <fullName evidence="3">Translocase</fullName>
    </recommendedName>
</protein>